<evidence type="ECO:0000259" key="1">
    <source>
        <dbReference type="Pfam" id="PF00117"/>
    </source>
</evidence>
<protein>
    <submittedName>
        <fullName evidence="2">Glutamine amidotransferase class-I</fullName>
        <ecNumber evidence="2">6.3.5.2</ecNumber>
    </submittedName>
</protein>
<accession>A0A068VS50</accession>
<dbReference type="PANTHER" id="PTHR42695">
    <property type="entry name" value="GLUTAMINE AMIDOTRANSFERASE YLR126C-RELATED"/>
    <property type="match status" value="1"/>
</dbReference>
<dbReference type="Gene3D" id="3.40.50.880">
    <property type="match status" value="1"/>
</dbReference>
<dbReference type="RefSeq" id="WP_013162059.1">
    <property type="nucleotide sequence ID" value="NZ_CP010341.1"/>
</dbReference>
<dbReference type="GO" id="GO:0005829">
    <property type="term" value="C:cytosol"/>
    <property type="evidence" value="ECO:0007669"/>
    <property type="project" value="TreeGrafter"/>
</dbReference>
<organism evidence="2">
    <name type="scientific">Propionibacterium freudenreichii subsp. freudenreichii</name>
    <dbReference type="NCBI Taxonomy" id="66712"/>
    <lineage>
        <taxon>Bacteria</taxon>
        <taxon>Bacillati</taxon>
        <taxon>Actinomycetota</taxon>
        <taxon>Actinomycetes</taxon>
        <taxon>Propionibacteriales</taxon>
        <taxon>Propionibacteriaceae</taxon>
        <taxon>Propionibacterium</taxon>
    </lineage>
</organism>
<dbReference type="InterPro" id="IPR029062">
    <property type="entry name" value="Class_I_gatase-like"/>
</dbReference>
<dbReference type="GeneID" id="61221215"/>
<dbReference type="AlphaFoldDB" id="A0A068VS50"/>
<keyword evidence="2" id="KW-0315">Glutamine amidotransferase</keyword>
<sequence length="229" mass="24265">MPTAVVLQHVAFEDLGLFAPRLRARGYGLQVLQAGVDAPEPLVDADLAVVLGGPLGARPDAEFPWMATELEALTRRVQARRPTLGICLGAQLMAAALGASVEPMGVKEIGYAPLTLTREGADSPLSVLGSAPVLHWHGDRFGLPDGAELLASTPTCDHQAFRLGPNLLGLQFHPEADPAQIERWLIAYDDELNAAGIAPHALRDRARTDGVATARVAPGLVDAWLDQLA</sequence>
<dbReference type="GO" id="GO:0016740">
    <property type="term" value="F:transferase activity"/>
    <property type="evidence" value="ECO:0007669"/>
    <property type="project" value="UniProtKB-KW"/>
</dbReference>
<dbReference type="PATRIC" id="fig|66712.6.peg.2151"/>
<dbReference type="CDD" id="cd01741">
    <property type="entry name" value="GATase1_1"/>
    <property type="match status" value="1"/>
</dbReference>
<dbReference type="GO" id="GO:0003922">
    <property type="term" value="F:GMP synthase (glutamine-hydrolyzing) activity"/>
    <property type="evidence" value="ECO:0007669"/>
    <property type="project" value="UniProtKB-EC"/>
</dbReference>
<dbReference type="EMBL" id="LM676439">
    <property type="protein sequence ID" value="CEP27640.1"/>
    <property type="molecule type" value="Genomic_DNA"/>
</dbReference>
<keyword evidence="2" id="KW-0808">Transferase</keyword>
<dbReference type="PROSITE" id="PS51273">
    <property type="entry name" value="GATASE_TYPE_1"/>
    <property type="match status" value="1"/>
</dbReference>
<dbReference type="NCBIfam" id="NF005458">
    <property type="entry name" value="PRK07053.1"/>
    <property type="match status" value="1"/>
</dbReference>
<dbReference type="InterPro" id="IPR017926">
    <property type="entry name" value="GATASE"/>
</dbReference>
<feature type="domain" description="Glutamine amidotransferase" evidence="1">
    <location>
        <begin position="21"/>
        <end position="179"/>
    </location>
</feature>
<keyword evidence="2" id="KW-0436">Ligase</keyword>
<proteinExistence type="predicted"/>
<dbReference type="KEGG" id="pfre:RM25_2104"/>
<dbReference type="InterPro" id="IPR044992">
    <property type="entry name" value="ChyE-like"/>
</dbReference>
<dbReference type="EC" id="6.3.5.2" evidence="2"/>
<evidence type="ECO:0000313" key="2">
    <source>
        <dbReference type="EMBL" id="CEP27640.1"/>
    </source>
</evidence>
<dbReference type="Pfam" id="PF00117">
    <property type="entry name" value="GATase"/>
    <property type="match status" value="1"/>
</dbReference>
<dbReference type="SUPFAM" id="SSF52317">
    <property type="entry name" value="Class I glutamine amidotransferase-like"/>
    <property type="match status" value="1"/>
</dbReference>
<gene>
    <name evidence="2" type="primary">guA</name>
    <name evidence="2" type="ORF">PFCIRM138_04520</name>
</gene>
<reference evidence="2" key="1">
    <citation type="submission" date="2014-08" db="EMBL/GenBank/DDBJ databases">
        <authorList>
            <person name="Falentin Helene"/>
        </authorList>
    </citation>
    <scope>NUCLEOTIDE SEQUENCE</scope>
</reference>
<name>A0A068VS50_PROFF</name>
<dbReference type="PANTHER" id="PTHR42695:SF5">
    <property type="entry name" value="GLUTAMINE AMIDOTRANSFERASE YLR126C-RELATED"/>
    <property type="match status" value="1"/>
</dbReference>